<accession>A0A1B2ELT1</accession>
<name>A0A1B2ELT1_9HYPH</name>
<sequence>MADLSDGSSNLEHNGRFTAEAKAHAANAAKLGPLLPEFAEGLAQVIIVGRITTGETARVEVLQHCVAIAESGVPQA</sequence>
<organism evidence="1">
    <name type="scientific">Microvirga ossetica</name>
    <dbReference type="NCBI Taxonomy" id="1882682"/>
    <lineage>
        <taxon>Bacteria</taxon>
        <taxon>Pseudomonadati</taxon>
        <taxon>Pseudomonadota</taxon>
        <taxon>Alphaproteobacteria</taxon>
        <taxon>Hyphomicrobiales</taxon>
        <taxon>Methylobacteriaceae</taxon>
        <taxon>Microvirga</taxon>
    </lineage>
</organism>
<protein>
    <submittedName>
        <fullName evidence="1">Uncharacterized protein</fullName>
    </submittedName>
</protein>
<gene>
    <name evidence="1" type="ORF">BB934_24130</name>
</gene>
<dbReference type="EMBL" id="CP016616">
    <property type="protein sequence ID" value="ANY80935.1"/>
    <property type="molecule type" value="Genomic_DNA"/>
</dbReference>
<dbReference type="AlphaFoldDB" id="A0A1B2ELT1"/>
<dbReference type="KEGG" id="moc:BB934_24130"/>
<reference evidence="1" key="1">
    <citation type="submission" date="2016-07" db="EMBL/GenBank/DDBJ databases">
        <title>Microvirga ossetica sp. nov. a new species of rhizobia isolated from root nodules of the legume species Vicia alpestris Steven originated from North Ossetia region in the Caucasus.</title>
        <authorList>
            <person name="Safronova V.I."/>
            <person name="Kuznetsova I.G."/>
            <person name="Sazanova A.L."/>
            <person name="Belimov A."/>
            <person name="Andronov E."/>
            <person name="Osledkin Y.S."/>
            <person name="Onishchuk O.P."/>
            <person name="Kurchak O.N."/>
            <person name="Shaposhnikov A.I."/>
            <person name="Willems A."/>
            <person name="Tikhonovich I.A."/>
        </authorList>
    </citation>
    <scope>NUCLEOTIDE SEQUENCE [LARGE SCALE GENOMIC DNA]</scope>
    <source>
        <strain evidence="1">V5/3M</strain>
    </source>
</reference>
<dbReference type="OrthoDB" id="1904417at2"/>
<evidence type="ECO:0000313" key="1">
    <source>
        <dbReference type="EMBL" id="ANY80935.1"/>
    </source>
</evidence>
<dbReference type="RefSeq" id="WP_099512004.1">
    <property type="nucleotide sequence ID" value="NZ_CP016616.1"/>
</dbReference>
<proteinExistence type="predicted"/>